<sequence>MKHRVFGKKLSRDINSRKALLKNLTNDLILHGQVKTTLAKAKFVKSYIEKAVTKAKKTKLGSKRVLASTLTNKAFLKLVDEIAPGFKIRQGGYTRIIRLHPRVGDNASMARIELLKWDKSKSVARPKEKKVKKAKATSSQKNKKSVVVKKKIKTVSKKNKK</sequence>
<protein>
    <recommendedName>
        <fullName evidence="4 6">50S ribosomal protein L17</fullName>
    </recommendedName>
</protein>
<organism evidence="8 9">
    <name type="scientific">Candidatus Curtissbacteria bacterium GW2011_GWA1_40_9</name>
    <dbReference type="NCBI Taxonomy" id="1618408"/>
    <lineage>
        <taxon>Bacteria</taxon>
        <taxon>Candidatus Curtissiibacteriota</taxon>
    </lineage>
</organism>
<dbReference type="InterPro" id="IPR036373">
    <property type="entry name" value="Ribosomal_bL17_sf"/>
</dbReference>
<evidence type="ECO:0000256" key="3">
    <source>
        <dbReference type="ARBA" id="ARBA00023274"/>
    </source>
</evidence>
<comment type="caution">
    <text evidence="8">The sequence shown here is derived from an EMBL/GenBank/DDBJ whole genome shotgun (WGS) entry which is preliminary data.</text>
</comment>
<dbReference type="InterPro" id="IPR000456">
    <property type="entry name" value="Ribosomal_bL17"/>
</dbReference>
<feature type="region of interest" description="Disordered" evidence="7">
    <location>
        <begin position="122"/>
        <end position="161"/>
    </location>
</feature>
<evidence type="ECO:0000256" key="6">
    <source>
        <dbReference type="RuleBase" id="RU000661"/>
    </source>
</evidence>
<dbReference type="STRING" id="1618408.UU23_C0004G0005"/>
<dbReference type="Gene3D" id="3.90.1030.10">
    <property type="entry name" value="Ribosomal protein L17"/>
    <property type="match status" value="1"/>
</dbReference>
<comment type="similarity">
    <text evidence="1 5">Belongs to the bacterial ribosomal protein bL17 family.</text>
</comment>
<gene>
    <name evidence="8" type="ORF">UU23_C0004G0005</name>
</gene>
<dbReference type="EMBL" id="LBZV01000004">
    <property type="protein sequence ID" value="KKR78023.1"/>
    <property type="molecule type" value="Genomic_DNA"/>
</dbReference>
<evidence type="ECO:0000256" key="2">
    <source>
        <dbReference type="ARBA" id="ARBA00022980"/>
    </source>
</evidence>
<dbReference type="AlphaFoldDB" id="A0A0G0TLY3"/>
<keyword evidence="2 5" id="KW-0689">Ribosomal protein</keyword>
<dbReference type="PANTHER" id="PTHR14413:SF16">
    <property type="entry name" value="LARGE RIBOSOMAL SUBUNIT PROTEIN BL17M"/>
    <property type="match status" value="1"/>
</dbReference>
<dbReference type="PATRIC" id="fig|1618408.3.peg.244"/>
<dbReference type="PANTHER" id="PTHR14413">
    <property type="entry name" value="RIBOSOMAL PROTEIN L17"/>
    <property type="match status" value="1"/>
</dbReference>
<evidence type="ECO:0000313" key="8">
    <source>
        <dbReference type="EMBL" id="KKR78023.1"/>
    </source>
</evidence>
<dbReference type="Proteomes" id="UP000034292">
    <property type="component" value="Unassembled WGS sequence"/>
</dbReference>
<evidence type="ECO:0000256" key="1">
    <source>
        <dbReference type="ARBA" id="ARBA00008777"/>
    </source>
</evidence>
<name>A0A0G0TLY3_9BACT</name>
<dbReference type="SUPFAM" id="SSF64263">
    <property type="entry name" value="Prokaryotic ribosomal protein L17"/>
    <property type="match status" value="1"/>
</dbReference>
<reference evidence="8 9" key="1">
    <citation type="journal article" date="2015" name="Nature">
        <title>rRNA introns, odd ribosomes, and small enigmatic genomes across a large radiation of phyla.</title>
        <authorList>
            <person name="Brown C.T."/>
            <person name="Hug L.A."/>
            <person name="Thomas B.C."/>
            <person name="Sharon I."/>
            <person name="Castelle C.J."/>
            <person name="Singh A."/>
            <person name="Wilkins M.J."/>
            <person name="Williams K.H."/>
            <person name="Banfield J.F."/>
        </authorList>
    </citation>
    <scope>NUCLEOTIDE SEQUENCE [LARGE SCALE GENOMIC DNA]</scope>
</reference>
<proteinExistence type="inferred from homology"/>
<dbReference type="GO" id="GO:0006412">
    <property type="term" value="P:translation"/>
    <property type="evidence" value="ECO:0007669"/>
    <property type="project" value="InterPro"/>
</dbReference>
<dbReference type="NCBIfam" id="TIGR00059">
    <property type="entry name" value="L17"/>
    <property type="match status" value="1"/>
</dbReference>
<evidence type="ECO:0000256" key="5">
    <source>
        <dbReference type="RuleBase" id="RU000660"/>
    </source>
</evidence>
<evidence type="ECO:0000313" key="9">
    <source>
        <dbReference type="Proteomes" id="UP000034292"/>
    </source>
</evidence>
<evidence type="ECO:0000256" key="7">
    <source>
        <dbReference type="SAM" id="MobiDB-lite"/>
    </source>
</evidence>
<evidence type="ECO:0000256" key="4">
    <source>
        <dbReference type="ARBA" id="ARBA00035494"/>
    </source>
</evidence>
<dbReference type="Pfam" id="PF01196">
    <property type="entry name" value="Ribosomal_L17"/>
    <property type="match status" value="1"/>
</dbReference>
<keyword evidence="3 5" id="KW-0687">Ribonucleoprotein</keyword>
<dbReference type="GO" id="GO:0022625">
    <property type="term" value="C:cytosolic large ribosomal subunit"/>
    <property type="evidence" value="ECO:0007669"/>
    <property type="project" value="TreeGrafter"/>
</dbReference>
<dbReference type="GO" id="GO:0003735">
    <property type="term" value="F:structural constituent of ribosome"/>
    <property type="evidence" value="ECO:0007669"/>
    <property type="project" value="InterPro"/>
</dbReference>
<accession>A0A0G0TLY3</accession>